<evidence type="ECO:0000256" key="1">
    <source>
        <dbReference type="ARBA" id="ARBA00004651"/>
    </source>
</evidence>
<evidence type="ECO:0000256" key="6">
    <source>
        <dbReference type="ARBA" id="ARBA00023136"/>
    </source>
</evidence>
<dbReference type="SUPFAM" id="SSF103473">
    <property type="entry name" value="MFS general substrate transporter"/>
    <property type="match status" value="1"/>
</dbReference>
<feature type="transmembrane region" description="Helical" evidence="7">
    <location>
        <begin position="80"/>
        <end position="104"/>
    </location>
</feature>
<evidence type="ECO:0000259" key="8">
    <source>
        <dbReference type="PROSITE" id="PS50850"/>
    </source>
</evidence>
<evidence type="ECO:0000256" key="2">
    <source>
        <dbReference type="ARBA" id="ARBA00022448"/>
    </source>
</evidence>
<evidence type="ECO:0000256" key="4">
    <source>
        <dbReference type="ARBA" id="ARBA00022692"/>
    </source>
</evidence>
<evidence type="ECO:0000256" key="3">
    <source>
        <dbReference type="ARBA" id="ARBA00022475"/>
    </source>
</evidence>
<evidence type="ECO:0000256" key="5">
    <source>
        <dbReference type="ARBA" id="ARBA00022989"/>
    </source>
</evidence>
<gene>
    <name evidence="9" type="ORF">JCM31185_17380</name>
</gene>
<feature type="transmembrane region" description="Helical" evidence="7">
    <location>
        <begin position="55"/>
        <end position="73"/>
    </location>
</feature>
<reference evidence="9 10" key="1">
    <citation type="submission" date="2022-03" db="EMBL/GenBank/DDBJ databases">
        <title>Draft genome sequence of Furfurilactobacillus curtus JCM 31185.</title>
        <authorList>
            <person name="Suzuki S."/>
            <person name="Endo A."/>
            <person name="Kajikawa A."/>
        </authorList>
    </citation>
    <scope>NUCLEOTIDE SEQUENCE [LARGE SCALE GENOMIC DNA]</scope>
    <source>
        <strain evidence="9 10">JCM 31185</strain>
    </source>
</reference>
<keyword evidence="6 7" id="KW-0472">Membrane</keyword>
<dbReference type="Gene3D" id="1.20.1250.20">
    <property type="entry name" value="MFS general substrate transporter like domains"/>
    <property type="match status" value="1"/>
</dbReference>
<dbReference type="Proteomes" id="UP001628078">
    <property type="component" value="Unassembled WGS sequence"/>
</dbReference>
<dbReference type="InterPro" id="IPR004638">
    <property type="entry name" value="EmrB-like"/>
</dbReference>
<dbReference type="InterPro" id="IPR020846">
    <property type="entry name" value="MFS_dom"/>
</dbReference>
<dbReference type="NCBIfam" id="TIGR00711">
    <property type="entry name" value="efflux_EmrB"/>
    <property type="match status" value="1"/>
</dbReference>
<keyword evidence="10" id="KW-1185">Reference proteome</keyword>
<feature type="transmembrane region" description="Helical" evidence="7">
    <location>
        <begin position="167"/>
        <end position="187"/>
    </location>
</feature>
<comment type="caution">
    <text evidence="9">The sequence shown here is derived from an EMBL/GenBank/DDBJ whole genome shotgun (WGS) entry which is preliminary data.</text>
</comment>
<sequence>MATNTQKLSRHTLAVAWILVIGALAPMLDSTMVNIAIHSLTTSFHSTVATVQWTITGYVLATGIAVPFSGWLINRFNGKFVFLFGEIIFLIGSLLSATAGSINALNLDRLVQGFGAGIIVPLLTTLLVQTAGQEHMGQLMAVVGLPILLGPILGPVIGGIILKYLSWRWIFWINAPVAALSAGIIIWKLPNFPALNKQAWLDWPGTLLLAAGSSAIIYGVVQASTKASFTNHSTLTFASVGLVIFAIYFLWSWRAQNKAVLPLSLFAHRSFNASMISLLLAGVVMNGPMLLLPLFFQQVRGMSVINAGLMLIPQGLGMLVARPTIGRLIDTIGSRDVVLVSLVLTFVGTLPFTVFGAKTSVIWIAIVLFVRGIGVGGILSPLMTDAYTGLQPIQIPAASIGTRITQNVGGALGSAFVATLISKYVHAHLNHFQHQVKTGHYHVQPAEMATFLHHHMILIQLHAFQNAFLITTLASLLMFLPALFLTNKRKQQKNLND</sequence>
<comment type="subcellular location">
    <subcellularLocation>
        <location evidence="1">Cell membrane</location>
        <topology evidence="1">Multi-pass membrane protein</topology>
    </subcellularLocation>
</comment>
<dbReference type="InterPro" id="IPR011701">
    <property type="entry name" value="MFS"/>
</dbReference>
<dbReference type="RefSeq" id="WP_407884608.1">
    <property type="nucleotide sequence ID" value="NZ_BQXO01000006.1"/>
</dbReference>
<feature type="transmembrane region" description="Helical" evidence="7">
    <location>
        <begin position="361"/>
        <end position="383"/>
    </location>
</feature>
<keyword evidence="3" id="KW-1003">Cell membrane</keyword>
<dbReference type="EMBL" id="BQXO01000006">
    <property type="protein sequence ID" value="GKT06451.1"/>
    <property type="molecule type" value="Genomic_DNA"/>
</dbReference>
<dbReference type="CDD" id="cd17503">
    <property type="entry name" value="MFS_LmrB_MDR_like"/>
    <property type="match status" value="1"/>
</dbReference>
<feature type="transmembrane region" description="Helical" evidence="7">
    <location>
        <begin position="199"/>
        <end position="221"/>
    </location>
</feature>
<dbReference type="InterPro" id="IPR036259">
    <property type="entry name" value="MFS_trans_sf"/>
</dbReference>
<feature type="transmembrane region" description="Helical" evidence="7">
    <location>
        <begin position="271"/>
        <end position="296"/>
    </location>
</feature>
<evidence type="ECO:0000313" key="10">
    <source>
        <dbReference type="Proteomes" id="UP001628078"/>
    </source>
</evidence>
<feature type="transmembrane region" description="Helical" evidence="7">
    <location>
        <begin position="337"/>
        <end position="355"/>
    </location>
</feature>
<keyword evidence="4 7" id="KW-0812">Transmembrane</keyword>
<dbReference type="Gene3D" id="1.20.1720.10">
    <property type="entry name" value="Multidrug resistance protein D"/>
    <property type="match status" value="1"/>
</dbReference>
<proteinExistence type="predicted"/>
<keyword evidence="2" id="KW-0813">Transport</keyword>
<feature type="transmembrane region" description="Helical" evidence="7">
    <location>
        <begin position="140"/>
        <end position="161"/>
    </location>
</feature>
<keyword evidence="5 7" id="KW-1133">Transmembrane helix</keyword>
<dbReference type="Pfam" id="PF07690">
    <property type="entry name" value="MFS_1"/>
    <property type="match status" value="1"/>
</dbReference>
<accession>A0ABQ5JPL5</accession>
<feature type="transmembrane region" description="Helical" evidence="7">
    <location>
        <begin position="12"/>
        <end position="35"/>
    </location>
</feature>
<name>A0ABQ5JPL5_9LACO</name>
<dbReference type="PANTHER" id="PTHR23501">
    <property type="entry name" value="MAJOR FACILITATOR SUPERFAMILY"/>
    <property type="match status" value="1"/>
</dbReference>
<feature type="transmembrane region" description="Helical" evidence="7">
    <location>
        <begin position="302"/>
        <end position="325"/>
    </location>
</feature>
<dbReference type="PROSITE" id="PS50850">
    <property type="entry name" value="MFS"/>
    <property type="match status" value="1"/>
</dbReference>
<organism evidence="9 10">
    <name type="scientific">Furfurilactobacillus curtus</name>
    <dbReference type="NCBI Taxonomy" id="1746200"/>
    <lineage>
        <taxon>Bacteria</taxon>
        <taxon>Bacillati</taxon>
        <taxon>Bacillota</taxon>
        <taxon>Bacilli</taxon>
        <taxon>Lactobacillales</taxon>
        <taxon>Lactobacillaceae</taxon>
        <taxon>Furfurilactobacillus</taxon>
    </lineage>
</organism>
<feature type="domain" description="Major facilitator superfamily (MFS) profile" evidence="8">
    <location>
        <begin position="15"/>
        <end position="490"/>
    </location>
</feature>
<evidence type="ECO:0000313" key="9">
    <source>
        <dbReference type="EMBL" id="GKT06451.1"/>
    </source>
</evidence>
<feature type="transmembrane region" description="Helical" evidence="7">
    <location>
        <begin position="233"/>
        <end position="251"/>
    </location>
</feature>
<feature type="transmembrane region" description="Helical" evidence="7">
    <location>
        <begin position="463"/>
        <end position="485"/>
    </location>
</feature>
<dbReference type="PANTHER" id="PTHR23501:SF1">
    <property type="entry name" value="TRANSPORT PROTEIN HSRA-RELATED"/>
    <property type="match status" value="1"/>
</dbReference>
<protein>
    <submittedName>
        <fullName evidence="9">MFS transporter</fullName>
    </submittedName>
</protein>
<evidence type="ECO:0000256" key="7">
    <source>
        <dbReference type="SAM" id="Phobius"/>
    </source>
</evidence>